<proteinExistence type="predicted"/>
<dbReference type="Gene3D" id="1.10.260.40">
    <property type="entry name" value="lambda repressor-like DNA-binding domains"/>
    <property type="match status" value="1"/>
</dbReference>
<evidence type="ECO:0000313" key="3">
    <source>
        <dbReference type="Proteomes" id="UP000220005"/>
    </source>
</evidence>
<dbReference type="CDD" id="cd00093">
    <property type="entry name" value="HTH_XRE"/>
    <property type="match status" value="1"/>
</dbReference>
<dbReference type="AlphaFoldDB" id="A0A2A7ANX1"/>
<organism evidence="2 3">
    <name type="scientific">Faecalibacterium prausnitzii</name>
    <dbReference type="NCBI Taxonomy" id="853"/>
    <lineage>
        <taxon>Bacteria</taxon>
        <taxon>Bacillati</taxon>
        <taxon>Bacillota</taxon>
        <taxon>Clostridia</taxon>
        <taxon>Eubacteriales</taxon>
        <taxon>Oscillospiraceae</taxon>
        <taxon>Faecalibacterium</taxon>
    </lineage>
</organism>
<name>A0A2A7ANX1_9FIRM</name>
<reference evidence="2 3" key="1">
    <citation type="journal article" date="2017" name="Front. Microbiol.">
        <title>New Insights into the Diversity of the Genus Faecalibacterium.</title>
        <authorList>
            <person name="Benevides L."/>
            <person name="Burman S."/>
            <person name="Martin R."/>
            <person name="Robert V."/>
            <person name="Thomas M."/>
            <person name="Miquel S."/>
            <person name="Chain F."/>
            <person name="Sokol H."/>
            <person name="Bermudez-Humaran L.G."/>
            <person name="Morrison M."/>
            <person name="Langella P."/>
            <person name="Azevedo V.A."/>
            <person name="Chatel J.M."/>
            <person name="Soares S."/>
        </authorList>
    </citation>
    <scope>NUCLEOTIDE SEQUENCE [LARGE SCALE GENOMIC DNA]</scope>
    <source>
        <strain evidence="2 3">CNCM I 4575</strain>
    </source>
</reference>
<dbReference type="Pfam" id="PF01381">
    <property type="entry name" value="HTH_3"/>
    <property type="match status" value="1"/>
</dbReference>
<dbReference type="SMART" id="SM00530">
    <property type="entry name" value="HTH_XRE"/>
    <property type="match status" value="1"/>
</dbReference>
<feature type="domain" description="HTH cro/C1-type" evidence="1">
    <location>
        <begin position="18"/>
        <end position="72"/>
    </location>
</feature>
<gene>
    <name evidence="2" type="ORF">CGS58_10365</name>
</gene>
<protein>
    <recommendedName>
        <fullName evidence="1">HTH cro/C1-type domain-containing protein</fullName>
    </recommendedName>
</protein>
<dbReference type="Proteomes" id="UP000220005">
    <property type="component" value="Unassembled WGS sequence"/>
</dbReference>
<sequence length="190" mass="21045">MAKANKSFGYTDAFPSRFRDLADEKGCTMEEMAQAFSTTRQTVRNWQNGETIPDAKSICYIASFFSVTTDYLLGLSDVKTPNIEVRAIADRTGLKEDAIIRLCVEKDTGGHEVAALVSHLAENENSAELESLLDAMGNLHKTIYVDSPNGHSYEIDSRSALKFIADGLLWKIFDSYKEALKNGSDCEAKE</sequence>
<dbReference type="SUPFAM" id="SSF47413">
    <property type="entry name" value="lambda repressor-like DNA-binding domains"/>
    <property type="match status" value="1"/>
</dbReference>
<dbReference type="InterPro" id="IPR010982">
    <property type="entry name" value="Lambda_DNA-bd_dom_sf"/>
</dbReference>
<dbReference type="GO" id="GO:0003677">
    <property type="term" value="F:DNA binding"/>
    <property type="evidence" value="ECO:0007669"/>
    <property type="project" value="InterPro"/>
</dbReference>
<dbReference type="PROSITE" id="PS50943">
    <property type="entry name" value="HTH_CROC1"/>
    <property type="match status" value="1"/>
</dbReference>
<dbReference type="InterPro" id="IPR001387">
    <property type="entry name" value="Cro/C1-type_HTH"/>
</dbReference>
<dbReference type="EMBL" id="NMTY01000024">
    <property type="protein sequence ID" value="PDX80894.1"/>
    <property type="molecule type" value="Genomic_DNA"/>
</dbReference>
<comment type="caution">
    <text evidence="2">The sequence shown here is derived from an EMBL/GenBank/DDBJ whole genome shotgun (WGS) entry which is preliminary data.</text>
</comment>
<accession>A0A2A7ANX1</accession>
<evidence type="ECO:0000259" key="1">
    <source>
        <dbReference type="PROSITE" id="PS50943"/>
    </source>
</evidence>
<dbReference type="RefSeq" id="WP_097839820.1">
    <property type="nucleotide sequence ID" value="NZ_NMTY01000024.1"/>
</dbReference>
<evidence type="ECO:0000313" key="2">
    <source>
        <dbReference type="EMBL" id="PDX80894.1"/>
    </source>
</evidence>